<accession>A0ABP9FQT1</accession>
<dbReference type="Proteomes" id="UP001501436">
    <property type="component" value="Unassembled WGS sequence"/>
</dbReference>
<evidence type="ECO:0000313" key="2">
    <source>
        <dbReference type="EMBL" id="GAA4909312.1"/>
    </source>
</evidence>
<dbReference type="SUPFAM" id="SSF51735">
    <property type="entry name" value="NAD(P)-binding Rossmann-fold domains"/>
    <property type="match status" value="1"/>
</dbReference>
<dbReference type="CDD" id="cd05327">
    <property type="entry name" value="retinol-DH_like_SDR_c_like"/>
    <property type="match status" value="1"/>
</dbReference>
<evidence type="ECO:0000256" key="1">
    <source>
        <dbReference type="ARBA" id="ARBA00023002"/>
    </source>
</evidence>
<dbReference type="PRINTS" id="PR00081">
    <property type="entry name" value="GDHRDH"/>
</dbReference>
<dbReference type="EMBL" id="BAABJI010000001">
    <property type="protein sequence ID" value="GAA4909312.1"/>
    <property type="molecule type" value="Genomic_DNA"/>
</dbReference>
<organism evidence="2 3">
    <name type="scientific">Mucilaginibacter defluvii</name>
    <dbReference type="NCBI Taxonomy" id="1196019"/>
    <lineage>
        <taxon>Bacteria</taxon>
        <taxon>Pseudomonadati</taxon>
        <taxon>Bacteroidota</taxon>
        <taxon>Sphingobacteriia</taxon>
        <taxon>Sphingobacteriales</taxon>
        <taxon>Sphingobacteriaceae</taxon>
        <taxon>Mucilaginibacter</taxon>
    </lineage>
</organism>
<name>A0ABP9FQT1_9SPHI</name>
<dbReference type="Gene3D" id="3.40.50.720">
    <property type="entry name" value="NAD(P)-binding Rossmann-like Domain"/>
    <property type="match status" value="1"/>
</dbReference>
<gene>
    <name evidence="2" type="ORF">GCM10023313_10470</name>
</gene>
<dbReference type="Pfam" id="PF00106">
    <property type="entry name" value="adh_short"/>
    <property type="match status" value="1"/>
</dbReference>
<sequence length="281" mass="30544">MAAVTTVITGATSGIGKETALALAKKGHGLYLLVRDVVRGDELARQLTEQTGNKEIYSIKCDLSDLHSVYTAAEKLKSKLFAVNVLINNAGGMFPQRELSKDGFEKTFAVNHLAHFALFHHLLPLLQKGQARVISLSSEAHRVGKIDLDGINSEKKYSLMRVYGMAKLFNIFFTKSVAEKYQDKGITAFAVHPGVVNTSFGTGTGGFTGFMLSLARPFMITAEQGAKTSVYLATQTGLHTKSGSYFKKCKVAGTSSAANDVTAREKLWQLSEELLKQHPPV</sequence>
<dbReference type="PANTHER" id="PTHR43157">
    <property type="entry name" value="PHOSPHATIDYLINOSITOL-GLYCAN BIOSYNTHESIS CLASS F PROTEIN-RELATED"/>
    <property type="match status" value="1"/>
</dbReference>
<dbReference type="InterPro" id="IPR002347">
    <property type="entry name" value="SDR_fam"/>
</dbReference>
<protein>
    <submittedName>
        <fullName evidence="2">SDR family oxidoreductase</fullName>
    </submittedName>
</protein>
<proteinExistence type="predicted"/>
<dbReference type="PANTHER" id="PTHR43157:SF31">
    <property type="entry name" value="PHOSPHATIDYLINOSITOL-GLYCAN BIOSYNTHESIS CLASS F PROTEIN"/>
    <property type="match status" value="1"/>
</dbReference>
<evidence type="ECO:0000313" key="3">
    <source>
        <dbReference type="Proteomes" id="UP001501436"/>
    </source>
</evidence>
<dbReference type="InterPro" id="IPR036291">
    <property type="entry name" value="NAD(P)-bd_dom_sf"/>
</dbReference>
<keyword evidence="1" id="KW-0560">Oxidoreductase</keyword>
<keyword evidence="3" id="KW-1185">Reference proteome</keyword>
<dbReference type="RefSeq" id="WP_345329887.1">
    <property type="nucleotide sequence ID" value="NZ_BAABJI010000001.1"/>
</dbReference>
<reference evidence="3" key="1">
    <citation type="journal article" date="2019" name="Int. J. Syst. Evol. Microbiol.">
        <title>The Global Catalogue of Microorganisms (GCM) 10K type strain sequencing project: providing services to taxonomists for standard genome sequencing and annotation.</title>
        <authorList>
            <consortium name="The Broad Institute Genomics Platform"/>
            <consortium name="The Broad Institute Genome Sequencing Center for Infectious Disease"/>
            <person name="Wu L."/>
            <person name="Ma J."/>
        </authorList>
    </citation>
    <scope>NUCLEOTIDE SEQUENCE [LARGE SCALE GENOMIC DNA]</scope>
    <source>
        <strain evidence="3">JCM 18283</strain>
    </source>
</reference>
<comment type="caution">
    <text evidence="2">The sequence shown here is derived from an EMBL/GenBank/DDBJ whole genome shotgun (WGS) entry which is preliminary data.</text>
</comment>